<evidence type="ECO:0000313" key="1">
    <source>
        <dbReference type="EMBL" id="CAJ2638216.1"/>
    </source>
</evidence>
<comment type="caution">
    <text evidence="1">The sequence shown here is derived from an EMBL/GenBank/DDBJ whole genome shotgun (WGS) entry which is preliminary data.</text>
</comment>
<proteinExistence type="predicted"/>
<keyword evidence="2" id="KW-1185">Reference proteome</keyword>
<reference evidence="1" key="1">
    <citation type="submission" date="2023-10" db="EMBL/GenBank/DDBJ databases">
        <authorList>
            <person name="Rodriguez Cubillos JULIANA M."/>
            <person name="De Vega J."/>
        </authorList>
    </citation>
    <scope>NUCLEOTIDE SEQUENCE</scope>
</reference>
<dbReference type="EMBL" id="CASHSV030000013">
    <property type="protein sequence ID" value="CAJ2638216.1"/>
    <property type="molecule type" value="Genomic_DNA"/>
</dbReference>
<protein>
    <submittedName>
        <fullName evidence="1">Uncharacterized protein</fullName>
    </submittedName>
</protein>
<name>A0ACB0J1U8_TRIPR</name>
<accession>A0ACB0J1U8</accession>
<dbReference type="Proteomes" id="UP001177021">
    <property type="component" value="Unassembled WGS sequence"/>
</dbReference>
<organism evidence="1 2">
    <name type="scientific">Trifolium pratense</name>
    <name type="common">Red clover</name>
    <dbReference type="NCBI Taxonomy" id="57577"/>
    <lineage>
        <taxon>Eukaryota</taxon>
        <taxon>Viridiplantae</taxon>
        <taxon>Streptophyta</taxon>
        <taxon>Embryophyta</taxon>
        <taxon>Tracheophyta</taxon>
        <taxon>Spermatophyta</taxon>
        <taxon>Magnoliopsida</taxon>
        <taxon>eudicotyledons</taxon>
        <taxon>Gunneridae</taxon>
        <taxon>Pentapetalae</taxon>
        <taxon>rosids</taxon>
        <taxon>fabids</taxon>
        <taxon>Fabales</taxon>
        <taxon>Fabaceae</taxon>
        <taxon>Papilionoideae</taxon>
        <taxon>50 kb inversion clade</taxon>
        <taxon>NPAAA clade</taxon>
        <taxon>Hologalegina</taxon>
        <taxon>IRL clade</taxon>
        <taxon>Trifolieae</taxon>
        <taxon>Trifolium</taxon>
    </lineage>
</organism>
<gene>
    <name evidence="1" type="ORF">MILVUS5_LOCUS8453</name>
</gene>
<evidence type="ECO:0000313" key="2">
    <source>
        <dbReference type="Proteomes" id="UP001177021"/>
    </source>
</evidence>
<sequence length="160" mass="17441">MKIKNYIIMFFLCALILISVVATESFKDENKFGATEESKTKIRTDGWKWEDLGNWGGWGLGENGGRGDKEGGHGRSGKDKDGKWEDLGNWGGWGLGENRGPGQKERGNVQGGSAQAEGGTGKERKGHRSRFSNGDSINLGHYGGWGSGLRSENGGRRRRP</sequence>